<comment type="caution">
    <text evidence="13">The sequence shown here is derived from an EMBL/GenBank/DDBJ whole genome shotgun (WGS) entry which is preliminary data.</text>
</comment>
<dbReference type="PANTHER" id="PTHR48013:SF25">
    <property type="entry name" value="MAP KINASE KINASE PBS2"/>
    <property type="match status" value="1"/>
</dbReference>
<feature type="compositionally biased region" description="Basic and acidic residues" evidence="11">
    <location>
        <begin position="1"/>
        <end position="13"/>
    </location>
</feature>
<accession>A0AAV5RN98</accession>
<dbReference type="EMBL" id="BTGC01000008">
    <property type="protein sequence ID" value="GMM52989.1"/>
    <property type="molecule type" value="Genomic_DNA"/>
</dbReference>
<evidence type="ECO:0000256" key="6">
    <source>
        <dbReference type="ARBA" id="ARBA00022840"/>
    </source>
</evidence>
<feature type="compositionally biased region" description="Low complexity" evidence="11">
    <location>
        <begin position="16"/>
        <end position="28"/>
    </location>
</feature>
<dbReference type="InterPro" id="IPR000719">
    <property type="entry name" value="Prot_kinase_dom"/>
</dbReference>
<keyword evidence="3" id="KW-0808">Transferase</keyword>
<dbReference type="GO" id="GO:0038066">
    <property type="term" value="P:p38MAPK cascade"/>
    <property type="evidence" value="ECO:0007669"/>
    <property type="project" value="UniProtKB-ARBA"/>
</dbReference>
<keyword evidence="5 13" id="KW-0418">Kinase</keyword>
<feature type="binding site" evidence="10">
    <location>
        <position position="275"/>
    </location>
    <ligand>
        <name>ATP</name>
        <dbReference type="ChEBI" id="CHEBI:30616"/>
    </ligand>
</feature>
<evidence type="ECO:0000256" key="2">
    <source>
        <dbReference type="ARBA" id="ARBA00022553"/>
    </source>
</evidence>
<feature type="region of interest" description="Disordered" evidence="11">
    <location>
        <begin position="1"/>
        <end position="201"/>
    </location>
</feature>
<evidence type="ECO:0000256" key="11">
    <source>
        <dbReference type="SAM" id="MobiDB-lite"/>
    </source>
</evidence>
<feature type="compositionally biased region" description="Polar residues" evidence="11">
    <location>
        <begin position="135"/>
        <end position="158"/>
    </location>
</feature>
<dbReference type="InterPro" id="IPR017441">
    <property type="entry name" value="Protein_kinase_ATP_BS"/>
</dbReference>
<evidence type="ECO:0000256" key="5">
    <source>
        <dbReference type="ARBA" id="ARBA00022777"/>
    </source>
</evidence>
<keyword evidence="1" id="KW-0723">Serine/threonine-protein kinase</keyword>
<dbReference type="Pfam" id="PF00069">
    <property type="entry name" value="Pkinase"/>
    <property type="match status" value="1"/>
</dbReference>
<gene>
    <name evidence="13" type="ORF">DASB73_039520</name>
</gene>
<evidence type="ECO:0000256" key="7">
    <source>
        <dbReference type="ARBA" id="ARBA00038035"/>
    </source>
</evidence>
<keyword evidence="6 10" id="KW-0067">ATP-binding</keyword>
<keyword evidence="2" id="KW-0597">Phosphoprotein</keyword>
<dbReference type="SUPFAM" id="SSF56112">
    <property type="entry name" value="Protein kinase-like (PK-like)"/>
    <property type="match status" value="1"/>
</dbReference>
<dbReference type="Gene3D" id="1.10.510.10">
    <property type="entry name" value="Transferase(Phosphotransferase) domain 1"/>
    <property type="match status" value="1"/>
</dbReference>
<name>A0AAV5RN98_STABA</name>
<evidence type="ECO:0000256" key="10">
    <source>
        <dbReference type="PROSITE-ProRule" id="PRU10141"/>
    </source>
</evidence>
<evidence type="ECO:0000256" key="3">
    <source>
        <dbReference type="ARBA" id="ARBA00022679"/>
    </source>
</evidence>
<dbReference type="FunFam" id="3.30.200.20:FF:000341">
    <property type="entry name" value="MAP kinase kinase PBS2"/>
    <property type="match status" value="1"/>
</dbReference>
<dbReference type="GO" id="GO:0004708">
    <property type="term" value="F:MAP kinase kinase activity"/>
    <property type="evidence" value="ECO:0007669"/>
    <property type="project" value="UniProtKB-EC"/>
</dbReference>
<dbReference type="GO" id="GO:0004674">
    <property type="term" value="F:protein serine/threonine kinase activity"/>
    <property type="evidence" value="ECO:0007669"/>
    <property type="project" value="UniProtKB-KW"/>
</dbReference>
<dbReference type="PROSITE" id="PS50011">
    <property type="entry name" value="PROTEIN_KINASE_DOM"/>
    <property type="match status" value="1"/>
</dbReference>
<sequence>MRSHQEPPPKDGADMAATPFSAAASPFTMQQPPKPRSLRVDSEGRPLRLQTAPDALSRTRGPFPQTAHPDGATRDFNVDGPLSPQAKSSEPGKVTNNAADMHARILALQRSRSKRSKPEDTTRSPESPQSPPQSASLTSGLDFGRSNSFRTRQRSSLSARRGLVLDDQKDDKMNLNLNLSQLSVKEEKEQPKSARKPPPRKGLFSDYRKYIDIETGTLNFAGKACVHAQGIEFSSGEKFSISLDKLQFISELGVGNYGTVQKVLHTPNSVFMAVKEIRLELDESAFRQIIMELDVLHRCEMPNIIAFYGAFFVEGAVYICMEYMDGGSVNQIYKGGIPEKYLKYIVKHVVGGLRQLKEQFNIIHRDVKPTNVLCSTTGDVKLCDFGVSGNLVASIAVTNIGCQSYMAPERIRATGANGANGANGIGPAAYTVESDIWSLGLSIVEMATGEYPYDAEAYGSIFSQLNAIVEDPAPKLDPKLYSPAACDFVARMLNKSPMKRPRYSQIADHPWLQTPACTKEEMGEFVRQRLAAKVESDVTARLERMESVEPIS</sequence>
<proteinExistence type="inferred from homology"/>
<organism evidence="13 14">
    <name type="scientific">Starmerella bacillaris</name>
    <name type="common">Yeast</name>
    <name type="synonym">Candida zemplinina</name>
    <dbReference type="NCBI Taxonomy" id="1247836"/>
    <lineage>
        <taxon>Eukaryota</taxon>
        <taxon>Fungi</taxon>
        <taxon>Dikarya</taxon>
        <taxon>Ascomycota</taxon>
        <taxon>Saccharomycotina</taxon>
        <taxon>Dipodascomycetes</taxon>
        <taxon>Dipodascales</taxon>
        <taxon>Trichomonascaceae</taxon>
        <taxon>Starmerella</taxon>
    </lineage>
</organism>
<dbReference type="Proteomes" id="UP001362899">
    <property type="component" value="Unassembled WGS sequence"/>
</dbReference>
<comment type="similarity">
    <text evidence="7">Belongs to the protein kinase superfamily. STE Ser/Thr protein kinase family. MAP kinase kinase subfamily.</text>
</comment>
<dbReference type="SMART" id="SM00220">
    <property type="entry name" value="S_TKc"/>
    <property type="match status" value="1"/>
</dbReference>
<dbReference type="AlphaFoldDB" id="A0AAV5RN98"/>
<evidence type="ECO:0000256" key="1">
    <source>
        <dbReference type="ARBA" id="ARBA00022527"/>
    </source>
</evidence>
<comment type="catalytic activity">
    <reaction evidence="9">
        <text>L-seryl-[protein] + ATP = O-phospho-L-seryl-[protein] + ADP + H(+)</text>
        <dbReference type="Rhea" id="RHEA:17989"/>
        <dbReference type="Rhea" id="RHEA-COMP:9863"/>
        <dbReference type="Rhea" id="RHEA-COMP:11604"/>
        <dbReference type="ChEBI" id="CHEBI:15378"/>
        <dbReference type="ChEBI" id="CHEBI:29999"/>
        <dbReference type="ChEBI" id="CHEBI:30616"/>
        <dbReference type="ChEBI" id="CHEBI:83421"/>
        <dbReference type="ChEBI" id="CHEBI:456216"/>
        <dbReference type="EC" id="2.7.12.2"/>
    </reaction>
</comment>
<dbReference type="PROSITE" id="PS00108">
    <property type="entry name" value="PROTEIN_KINASE_ST"/>
    <property type="match status" value="1"/>
</dbReference>
<dbReference type="PANTHER" id="PTHR48013">
    <property type="entry name" value="DUAL SPECIFICITY MITOGEN-ACTIVATED PROTEIN KINASE KINASE 5-RELATED"/>
    <property type="match status" value="1"/>
</dbReference>
<dbReference type="Gene3D" id="3.30.200.20">
    <property type="entry name" value="Phosphorylase Kinase, domain 1"/>
    <property type="match status" value="1"/>
</dbReference>
<dbReference type="GO" id="GO:0005524">
    <property type="term" value="F:ATP binding"/>
    <property type="evidence" value="ECO:0007669"/>
    <property type="project" value="UniProtKB-UniRule"/>
</dbReference>
<keyword evidence="14" id="KW-1185">Reference proteome</keyword>
<evidence type="ECO:0000256" key="9">
    <source>
        <dbReference type="ARBA" id="ARBA00049014"/>
    </source>
</evidence>
<feature type="domain" description="Protein kinase" evidence="12">
    <location>
        <begin position="246"/>
        <end position="512"/>
    </location>
</feature>
<dbReference type="InterPro" id="IPR008271">
    <property type="entry name" value="Ser/Thr_kinase_AS"/>
</dbReference>
<keyword evidence="4 10" id="KW-0547">Nucleotide-binding</keyword>
<feature type="compositionally biased region" description="Basic and acidic residues" evidence="11">
    <location>
        <begin position="163"/>
        <end position="173"/>
    </location>
</feature>
<dbReference type="GO" id="GO:0071474">
    <property type="term" value="P:cellular hyperosmotic response"/>
    <property type="evidence" value="ECO:0007669"/>
    <property type="project" value="TreeGrafter"/>
</dbReference>
<reference evidence="13 14" key="1">
    <citation type="journal article" date="2023" name="Elife">
        <title>Identification of key yeast species and microbe-microbe interactions impacting larval growth of Drosophila in the wild.</title>
        <authorList>
            <person name="Mure A."/>
            <person name="Sugiura Y."/>
            <person name="Maeda R."/>
            <person name="Honda K."/>
            <person name="Sakurai N."/>
            <person name="Takahashi Y."/>
            <person name="Watada M."/>
            <person name="Katoh T."/>
            <person name="Gotoh A."/>
            <person name="Gotoh Y."/>
            <person name="Taniguchi I."/>
            <person name="Nakamura K."/>
            <person name="Hayashi T."/>
            <person name="Katayama T."/>
            <person name="Uemura T."/>
            <person name="Hattori Y."/>
        </authorList>
    </citation>
    <scope>NUCLEOTIDE SEQUENCE [LARGE SCALE GENOMIC DNA]</scope>
    <source>
        <strain evidence="13 14">SB-73</strain>
    </source>
</reference>
<evidence type="ECO:0000256" key="8">
    <source>
        <dbReference type="ARBA" id="ARBA00038999"/>
    </source>
</evidence>
<dbReference type="EC" id="2.7.12.2" evidence="8"/>
<evidence type="ECO:0000259" key="12">
    <source>
        <dbReference type="PROSITE" id="PS50011"/>
    </source>
</evidence>
<dbReference type="GO" id="GO:0032991">
    <property type="term" value="C:protein-containing complex"/>
    <property type="evidence" value="ECO:0007669"/>
    <property type="project" value="UniProtKB-ARBA"/>
</dbReference>
<evidence type="ECO:0000313" key="14">
    <source>
        <dbReference type="Proteomes" id="UP001362899"/>
    </source>
</evidence>
<evidence type="ECO:0000313" key="13">
    <source>
        <dbReference type="EMBL" id="GMM52989.1"/>
    </source>
</evidence>
<dbReference type="PROSITE" id="PS00107">
    <property type="entry name" value="PROTEIN_KINASE_ATP"/>
    <property type="match status" value="1"/>
</dbReference>
<dbReference type="GO" id="GO:0005737">
    <property type="term" value="C:cytoplasm"/>
    <property type="evidence" value="ECO:0007669"/>
    <property type="project" value="UniProtKB-ARBA"/>
</dbReference>
<evidence type="ECO:0000256" key="4">
    <source>
        <dbReference type="ARBA" id="ARBA00022741"/>
    </source>
</evidence>
<dbReference type="InterPro" id="IPR011009">
    <property type="entry name" value="Kinase-like_dom_sf"/>
</dbReference>
<protein>
    <recommendedName>
        <fullName evidence="8">mitogen-activated protein kinase kinase</fullName>
        <ecNumber evidence="8">2.7.12.2</ecNumber>
    </recommendedName>
</protein>